<evidence type="ECO:0000313" key="13">
    <source>
        <dbReference type="EMBL" id="PCJ26218.1"/>
    </source>
</evidence>
<name>A0A2A5B529_9GAMM</name>
<dbReference type="GO" id="GO:0019288">
    <property type="term" value="P:isopentenyl diphosphate biosynthetic process, methylerythritol 4-phosphate pathway"/>
    <property type="evidence" value="ECO:0007669"/>
    <property type="project" value="UniProtKB-UniRule"/>
</dbReference>
<proteinExistence type="inferred from homology"/>
<feature type="binding site" evidence="10">
    <location>
        <begin position="109"/>
        <end position="119"/>
    </location>
    <ligand>
        <name>ATP</name>
        <dbReference type="ChEBI" id="CHEBI:30616"/>
    </ligand>
</feature>
<dbReference type="Pfam" id="PF08544">
    <property type="entry name" value="GHMP_kinases_C"/>
    <property type="match status" value="1"/>
</dbReference>
<dbReference type="InterPro" id="IPR020568">
    <property type="entry name" value="Ribosomal_Su5_D2-typ_SF"/>
</dbReference>
<evidence type="ECO:0000256" key="4">
    <source>
        <dbReference type="ARBA" id="ARBA00022679"/>
    </source>
</evidence>
<dbReference type="SUPFAM" id="SSF55060">
    <property type="entry name" value="GHMP Kinase, C-terminal domain"/>
    <property type="match status" value="1"/>
</dbReference>
<evidence type="ECO:0000259" key="11">
    <source>
        <dbReference type="Pfam" id="PF00288"/>
    </source>
</evidence>
<evidence type="ECO:0000256" key="10">
    <source>
        <dbReference type="HAMAP-Rule" id="MF_00061"/>
    </source>
</evidence>
<keyword evidence="8 10" id="KW-0414">Isoprene biosynthesis</keyword>
<dbReference type="InterPro" id="IPR006204">
    <property type="entry name" value="GHMP_kinase_N_dom"/>
</dbReference>
<evidence type="ECO:0000256" key="3">
    <source>
        <dbReference type="ARBA" id="ARBA00017473"/>
    </source>
</evidence>
<comment type="function">
    <text evidence="10">Catalyzes the phosphorylation of the position 2 hydroxy group of 4-diphosphocytidyl-2C-methyl-D-erythritol.</text>
</comment>
<dbReference type="InterPro" id="IPR036554">
    <property type="entry name" value="GHMP_kinase_C_sf"/>
</dbReference>
<dbReference type="AlphaFoldDB" id="A0A2A5B529"/>
<feature type="active site" evidence="10">
    <location>
        <position position="13"/>
    </location>
</feature>
<feature type="active site" evidence="10">
    <location>
        <position position="151"/>
    </location>
</feature>
<gene>
    <name evidence="10" type="primary">ispE</name>
    <name evidence="13" type="ORF">COA96_05615</name>
</gene>
<comment type="pathway">
    <text evidence="10">Isoprenoid biosynthesis; isopentenyl diphosphate biosynthesis via DXP pathway; isopentenyl diphosphate from 1-deoxy-D-xylulose 5-phosphate: step 3/6.</text>
</comment>
<reference evidence="14" key="1">
    <citation type="submission" date="2017-08" db="EMBL/GenBank/DDBJ databases">
        <title>A dynamic microbial community with high functional redundancy inhabits the cold, oxic subseafloor aquifer.</title>
        <authorList>
            <person name="Tully B.J."/>
            <person name="Wheat C.G."/>
            <person name="Glazer B.T."/>
            <person name="Huber J.A."/>
        </authorList>
    </citation>
    <scope>NUCLEOTIDE SEQUENCE [LARGE SCALE GENOMIC DNA]</scope>
</reference>
<evidence type="ECO:0000256" key="7">
    <source>
        <dbReference type="ARBA" id="ARBA00022840"/>
    </source>
</evidence>
<dbReference type="NCBIfam" id="TIGR00154">
    <property type="entry name" value="ispE"/>
    <property type="match status" value="1"/>
</dbReference>
<evidence type="ECO:0000256" key="5">
    <source>
        <dbReference type="ARBA" id="ARBA00022741"/>
    </source>
</evidence>
<dbReference type="HAMAP" id="MF_00061">
    <property type="entry name" value="IspE"/>
    <property type="match status" value="1"/>
</dbReference>
<comment type="catalytic activity">
    <reaction evidence="10">
        <text>4-CDP-2-C-methyl-D-erythritol + ATP = 4-CDP-2-C-methyl-D-erythritol 2-phosphate + ADP + H(+)</text>
        <dbReference type="Rhea" id="RHEA:18437"/>
        <dbReference type="ChEBI" id="CHEBI:15378"/>
        <dbReference type="ChEBI" id="CHEBI:30616"/>
        <dbReference type="ChEBI" id="CHEBI:57823"/>
        <dbReference type="ChEBI" id="CHEBI:57919"/>
        <dbReference type="ChEBI" id="CHEBI:456216"/>
        <dbReference type="EC" id="2.7.1.148"/>
    </reaction>
</comment>
<keyword evidence="7 10" id="KW-0067">ATP-binding</keyword>
<dbReference type="SUPFAM" id="SSF54211">
    <property type="entry name" value="Ribosomal protein S5 domain 2-like"/>
    <property type="match status" value="1"/>
</dbReference>
<evidence type="ECO:0000259" key="12">
    <source>
        <dbReference type="Pfam" id="PF08544"/>
    </source>
</evidence>
<dbReference type="Pfam" id="PF00288">
    <property type="entry name" value="GHMP_kinases_N"/>
    <property type="match status" value="1"/>
</dbReference>
<organism evidence="13 14">
    <name type="scientific">SAR86 cluster bacterium</name>
    <dbReference type="NCBI Taxonomy" id="2030880"/>
    <lineage>
        <taxon>Bacteria</taxon>
        <taxon>Pseudomonadati</taxon>
        <taxon>Pseudomonadota</taxon>
        <taxon>Gammaproteobacteria</taxon>
        <taxon>SAR86 cluster</taxon>
    </lineage>
</organism>
<keyword evidence="4 10" id="KW-0808">Transferase</keyword>
<dbReference type="NCBIfam" id="NF011202">
    <property type="entry name" value="PRK14608.1"/>
    <property type="match status" value="1"/>
</dbReference>
<keyword evidence="6 10" id="KW-0418">Kinase</keyword>
<dbReference type="GO" id="GO:0016114">
    <property type="term" value="P:terpenoid biosynthetic process"/>
    <property type="evidence" value="ECO:0007669"/>
    <property type="project" value="UniProtKB-UniRule"/>
</dbReference>
<comment type="similarity">
    <text evidence="1 10">Belongs to the GHMP kinase family. IspE subfamily.</text>
</comment>
<dbReference type="Gene3D" id="3.30.70.890">
    <property type="entry name" value="GHMP kinase, C-terminal domain"/>
    <property type="match status" value="1"/>
</dbReference>
<dbReference type="PANTHER" id="PTHR43527:SF2">
    <property type="entry name" value="4-DIPHOSPHOCYTIDYL-2-C-METHYL-D-ERYTHRITOL KINASE, CHLOROPLASTIC"/>
    <property type="match status" value="1"/>
</dbReference>
<evidence type="ECO:0000256" key="1">
    <source>
        <dbReference type="ARBA" id="ARBA00009684"/>
    </source>
</evidence>
<dbReference type="Proteomes" id="UP000218327">
    <property type="component" value="Unassembled WGS sequence"/>
</dbReference>
<dbReference type="InterPro" id="IPR013750">
    <property type="entry name" value="GHMP_kinase_C_dom"/>
</dbReference>
<keyword evidence="5 10" id="KW-0547">Nucleotide-binding</keyword>
<dbReference type="Gene3D" id="3.30.230.10">
    <property type="match status" value="1"/>
</dbReference>
<feature type="domain" description="GHMP kinase C-terminal" evidence="12">
    <location>
        <begin position="211"/>
        <end position="274"/>
    </location>
</feature>
<dbReference type="EC" id="2.7.1.148" evidence="2 10"/>
<evidence type="ECO:0000256" key="9">
    <source>
        <dbReference type="ARBA" id="ARBA00032554"/>
    </source>
</evidence>
<dbReference type="EMBL" id="NVVJ01000012">
    <property type="protein sequence ID" value="PCJ26218.1"/>
    <property type="molecule type" value="Genomic_DNA"/>
</dbReference>
<dbReference type="GO" id="GO:0005524">
    <property type="term" value="F:ATP binding"/>
    <property type="evidence" value="ECO:0007669"/>
    <property type="project" value="UniProtKB-UniRule"/>
</dbReference>
<evidence type="ECO:0000256" key="8">
    <source>
        <dbReference type="ARBA" id="ARBA00023229"/>
    </source>
</evidence>
<evidence type="ECO:0000256" key="2">
    <source>
        <dbReference type="ARBA" id="ARBA00012052"/>
    </source>
</evidence>
<sequence>MAPESITLLAPAKLNLFLHITGRRADGYHELQTLFQLLDYGDKLTFESADAGVLSLHVSTTEMANVNASAESEAFPLDNNLILVAARKLLEISDNPLLGAKITLKKQIPMGAGLGGGSSDAAITLIALNQLWGLQLDENQLCAIGIKLGADVPVFIRGRSAWAEGIGEQLNPVELGDFWYLVACPQCSVSTREVFCHEQLTRNTQAIKMADFLAGSARNDCESVTRKLYPQVDQAIKCLSQFAETRMTGTGSSIFARFEDEAAARTVLKALPDSLPGFVAKGIDSIVYD</sequence>
<feature type="domain" description="GHMP kinase N-terminal" evidence="11">
    <location>
        <begin position="80"/>
        <end position="158"/>
    </location>
</feature>
<evidence type="ECO:0000256" key="6">
    <source>
        <dbReference type="ARBA" id="ARBA00022777"/>
    </source>
</evidence>
<accession>A0A2A5B529</accession>
<dbReference type="GO" id="GO:0050515">
    <property type="term" value="F:4-(cytidine 5'-diphospho)-2-C-methyl-D-erythritol kinase activity"/>
    <property type="evidence" value="ECO:0007669"/>
    <property type="project" value="UniProtKB-UniRule"/>
</dbReference>
<comment type="caution">
    <text evidence="13">The sequence shown here is derived from an EMBL/GenBank/DDBJ whole genome shotgun (WGS) entry which is preliminary data.</text>
</comment>
<dbReference type="InterPro" id="IPR014721">
    <property type="entry name" value="Ribsml_uS5_D2-typ_fold_subgr"/>
</dbReference>
<dbReference type="PIRSF" id="PIRSF010376">
    <property type="entry name" value="IspE"/>
    <property type="match status" value="1"/>
</dbReference>
<dbReference type="UniPathway" id="UPA00056">
    <property type="reaction ID" value="UER00094"/>
</dbReference>
<dbReference type="PANTHER" id="PTHR43527">
    <property type="entry name" value="4-DIPHOSPHOCYTIDYL-2-C-METHYL-D-ERYTHRITOL KINASE, CHLOROPLASTIC"/>
    <property type="match status" value="1"/>
</dbReference>
<protein>
    <recommendedName>
        <fullName evidence="3 10">4-diphosphocytidyl-2-C-methyl-D-erythritol kinase</fullName>
        <shortName evidence="10">CMK</shortName>
        <ecNumber evidence="2 10">2.7.1.148</ecNumber>
    </recommendedName>
    <alternativeName>
        <fullName evidence="9 10">4-(cytidine-5'-diphospho)-2-C-methyl-D-erythritol kinase</fullName>
    </alternativeName>
</protein>
<evidence type="ECO:0000313" key="14">
    <source>
        <dbReference type="Proteomes" id="UP000218327"/>
    </source>
</evidence>
<dbReference type="InterPro" id="IPR004424">
    <property type="entry name" value="IspE"/>
</dbReference>